<feature type="compositionally biased region" description="Polar residues" evidence="1">
    <location>
        <begin position="1"/>
        <end position="11"/>
    </location>
</feature>
<sequence length="44" mass="5170">MSSTNWRTANGTHHEQQLLENHELIEEETKRLPSPTNNELEQEP</sequence>
<dbReference type="Proteomes" id="UP000607653">
    <property type="component" value="Unassembled WGS sequence"/>
</dbReference>
<evidence type="ECO:0000313" key="2">
    <source>
        <dbReference type="EMBL" id="DAD48718.1"/>
    </source>
</evidence>
<feature type="compositionally biased region" description="Basic and acidic residues" evidence="1">
    <location>
        <begin position="12"/>
        <end position="31"/>
    </location>
</feature>
<keyword evidence="3" id="KW-1185">Reference proteome</keyword>
<organism evidence="2 3">
    <name type="scientific">Nelumbo nucifera</name>
    <name type="common">Sacred lotus</name>
    <dbReference type="NCBI Taxonomy" id="4432"/>
    <lineage>
        <taxon>Eukaryota</taxon>
        <taxon>Viridiplantae</taxon>
        <taxon>Streptophyta</taxon>
        <taxon>Embryophyta</taxon>
        <taxon>Tracheophyta</taxon>
        <taxon>Spermatophyta</taxon>
        <taxon>Magnoliopsida</taxon>
        <taxon>Proteales</taxon>
        <taxon>Nelumbonaceae</taxon>
        <taxon>Nelumbo</taxon>
    </lineage>
</organism>
<dbReference type="AlphaFoldDB" id="A0A823A441"/>
<protein>
    <submittedName>
        <fullName evidence="2">Uncharacterized protein</fullName>
    </submittedName>
</protein>
<feature type="compositionally biased region" description="Polar residues" evidence="1">
    <location>
        <begin position="34"/>
        <end position="44"/>
    </location>
</feature>
<feature type="region of interest" description="Disordered" evidence="1">
    <location>
        <begin position="1"/>
        <end position="44"/>
    </location>
</feature>
<evidence type="ECO:0000313" key="3">
    <source>
        <dbReference type="Proteomes" id="UP000607653"/>
    </source>
</evidence>
<gene>
    <name evidence="2" type="ORF">HUJ06_018655</name>
</gene>
<name>A0A823A441_NELNU</name>
<evidence type="ECO:0000256" key="1">
    <source>
        <dbReference type="SAM" id="MobiDB-lite"/>
    </source>
</evidence>
<accession>A0A823A441</accession>
<dbReference type="EMBL" id="DUZY01000008">
    <property type="protein sequence ID" value="DAD48718.1"/>
    <property type="molecule type" value="Genomic_DNA"/>
</dbReference>
<reference evidence="2 3" key="1">
    <citation type="journal article" date="2020" name="Mol. Biol. Evol.">
        <title>Distinct Expression and Methylation Patterns for Genes with Different Fates following a Single Whole-Genome Duplication in Flowering Plants.</title>
        <authorList>
            <person name="Shi T."/>
            <person name="Rahmani R.S."/>
            <person name="Gugger P.F."/>
            <person name="Wang M."/>
            <person name="Li H."/>
            <person name="Zhang Y."/>
            <person name="Li Z."/>
            <person name="Wang Q."/>
            <person name="Van de Peer Y."/>
            <person name="Marchal K."/>
            <person name="Chen J."/>
        </authorList>
    </citation>
    <scope>NUCLEOTIDE SEQUENCE [LARGE SCALE GENOMIC DNA]</scope>
    <source>
        <tissue evidence="2">Leaf</tissue>
    </source>
</reference>
<proteinExistence type="predicted"/>
<comment type="caution">
    <text evidence="2">The sequence shown here is derived from an EMBL/GenBank/DDBJ whole genome shotgun (WGS) entry which is preliminary data.</text>
</comment>